<evidence type="ECO:0000313" key="2">
    <source>
        <dbReference type="Proteomes" id="UP000250245"/>
    </source>
</evidence>
<keyword evidence="1" id="KW-0378">Hydrolase</keyword>
<dbReference type="InterPro" id="IPR051922">
    <property type="entry name" value="Bact_Sporulation_Assoc"/>
</dbReference>
<dbReference type="GeneID" id="55564981"/>
<dbReference type="GO" id="GO:0008745">
    <property type="term" value="F:N-acetylmuramoyl-L-alanine amidase activity"/>
    <property type="evidence" value="ECO:0007669"/>
    <property type="project" value="UniProtKB-EC"/>
</dbReference>
<dbReference type="PANTHER" id="PTHR30032:SF8">
    <property type="entry name" value="GERMINATION-SPECIFIC N-ACETYLMURAMOYL-L-ALANINE AMIDASE"/>
    <property type="match status" value="1"/>
</dbReference>
<proteinExistence type="predicted"/>
<reference evidence="1 2" key="1">
    <citation type="submission" date="2018-06" db="EMBL/GenBank/DDBJ databases">
        <authorList>
            <consortium name="Pathogen Informatics"/>
            <person name="Doyle S."/>
        </authorList>
    </citation>
    <scope>NUCLEOTIDE SEQUENCE [LARGE SCALE GENOMIC DNA]</scope>
    <source>
        <strain evidence="1 2">NCTC11820</strain>
    </source>
</reference>
<organism evidence="1 2">
    <name type="scientific">Mobiluncus curtisii</name>
    <dbReference type="NCBI Taxonomy" id="2051"/>
    <lineage>
        <taxon>Bacteria</taxon>
        <taxon>Bacillati</taxon>
        <taxon>Actinomycetota</taxon>
        <taxon>Actinomycetes</taxon>
        <taxon>Actinomycetales</taxon>
        <taxon>Actinomycetaceae</taxon>
        <taxon>Mobiluncus</taxon>
    </lineage>
</organism>
<dbReference type="RefSeq" id="WP_013188992.1">
    <property type="nucleotide sequence ID" value="NZ_CP068112.1"/>
</dbReference>
<dbReference type="EC" id="3.5.1.28" evidence="1"/>
<dbReference type="Pfam" id="PF04122">
    <property type="entry name" value="CW_binding_2"/>
    <property type="match status" value="3"/>
</dbReference>
<dbReference type="AlphaFoldDB" id="A0A2X2YH35"/>
<gene>
    <name evidence="1" type="primary">lytC_13</name>
    <name evidence="1" type="ORF">NCTC11820_01749</name>
</gene>
<evidence type="ECO:0000313" key="1">
    <source>
        <dbReference type="EMBL" id="SQB65678.1"/>
    </source>
</evidence>
<dbReference type="PANTHER" id="PTHR30032">
    <property type="entry name" value="N-ACETYLMURAMOYL-L-ALANINE AMIDASE-RELATED"/>
    <property type="match status" value="1"/>
</dbReference>
<sequence length="486" mass="51258">MIVSIPSFPSLFSRVGAGFAVSALALAGLMVPLAQGTELGETQTNLGCLAQDRLGGQNAIETSGLVAAQAYPEGSQKFLVASARNPVDALPAAALGWGPVLLTDGLNWDLHTLATLNTAYIVGGPGAVPASAEMFFAEHGIEHHRIQGADRHQTAAAIAESWASTNGQPEYVYVTRNAGAGSPDAVAAAGVRNGPILTFTTPASRQAAAAKIHSLKPRSGVVILGGAGVVSDAEAQVLAGGLPWQRLGGQDRYETSWVIANWILQSKSRSHIYLASGHALKDAMVAGAFNDGVILLTPPDGSRIFQWANEINADGITVIGGRGVVSDTAAHNAACGKTPGVDEKVVANLLYPSTEHVCTTETWDSLHSRGLIPSMPSAPNACWIPRDRINEQVKIVRQSDFDQDGFGDAVVYLYSNDGTSVYLVLYNAYDPAHPYVAYLWGGNGDWDFRITDDPFATFDLIANGEVVRNLAVIRNHGVPEMLEPVG</sequence>
<dbReference type="EMBL" id="UASJ01000001">
    <property type="protein sequence ID" value="SQB65678.1"/>
    <property type="molecule type" value="Genomic_DNA"/>
</dbReference>
<dbReference type="Proteomes" id="UP000250245">
    <property type="component" value="Unassembled WGS sequence"/>
</dbReference>
<protein>
    <submittedName>
        <fullName evidence="1">N-acetylmuramoyl-L-alanine amidase LytC</fullName>
        <ecNumber evidence="1">3.5.1.28</ecNumber>
    </submittedName>
</protein>
<accession>A0A2X2YH35</accession>
<name>A0A2X2YH35_9ACTO</name>
<dbReference type="InterPro" id="IPR007253">
    <property type="entry name" value="Cell_wall-bd_2"/>
</dbReference>